<gene>
    <name evidence="1" type="ORF">CFP56_008483</name>
</gene>
<organism evidence="1 2">
    <name type="scientific">Quercus suber</name>
    <name type="common">Cork oak</name>
    <dbReference type="NCBI Taxonomy" id="58331"/>
    <lineage>
        <taxon>Eukaryota</taxon>
        <taxon>Viridiplantae</taxon>
        <taxon>Streptophyta</taxon>
        <taxon>Embryophyta</taxon>
        <taxon>Tracheophyta</taxon>
        <taxon>Spermatophyta</taxon>
        <taxon>Magnoliopsida</taxon>
        <taxon>eudicotyledons</taxon>
        <taxon>Gunneridae</taxon>
        <taxon>Pentapetalae</taxon>
        <taxon>rosids</taxon>
        <taxon>fabids</taxon>
        <taxon>Fagales</taxon>
        <taxon>Fagaceae</taxon>
        <taxon>Quercus</taxon>
    </lineage>
</organism>
<dbReference type="EMBL" id="PKMF04000161">
    <property type="protein sequence ID" value="KAK7846008.1"/>
    <property type="molecule type" value="Genomic_DNA"/>
</dbReference>
<proteinExistence type="predicted"/>
<accession>A0AAW0L4X1</accession>
<name>A0AAW0L4X1_QUESU</name>
<dbReference type="Proteomes" id="UP000237347">
    <property type="component" value="Unassembled WGS sequence"/>
</dbReference>
<comment type="caution">
    <text evidence="1">The sequence shown here is derived from an EMBL/GenBank/DDBJ whole genome shotgun (WGS) entry which is preliminary data.</text>
</comment>
<keyword evidence="2" id="KW-1185">Reference proteome</keyword>
<reference evidence="1 2" key="1">
    <citation type="journal article" date="2018" name="Sci. Data">
        <title>The draft genome sequence of cork oak.</title>
        <authorList>
            <person name="Ramos A.M."/>
            <person name="Usie A."/>
            <person name="Barbosa P."/>
            <person name="Barros P.M."/>
            <person name="Capote T."/>
            <person name="Chaves I."/>
            <person name="Simoes F."/>
            <person name="Abreu I."/>
            <person name="Carrasquinho I."/>
            <person name="Faro C."/>
            <person name="Guimaraes J.B."/>
            <person name="Mendonca D."/>
            <person name="Nobrega F."/>
            <person name="Rodrigues L."/>
            <person name="Saibo N.J.M."/>
            <person name="Varela M.C."/>
            <person name="Egas C."/>
            <person name="Matos J."/>
            <person name="Miguel C.M."/>
            <person name="Oliveira M.M."/>
            <person name="Ricardo C.P."/>
            <person name="Goncalves S."/>
        </authorList>
    </citation>
    <scope>NUCLEOTIDE SEQUENCE [LARGE SCALE GENOMIC DNA]</scope>
    <source>
        <strain evidence="2">cv. HL8</strain>
    </source>
</reference>
<evidence type="ECO:0000313" key="2">
    <source>
        <dbReference type="Proteomes" id="UP000237347"/>
    </source>
</evidence>
<evidence type="ECO:0000313" key="1">
    <source>
        <dbReference type="EMBL" id="KAK7846008.1"/>
    </source>
</evidence>
<dbReference type="AlphaFoldDB" id="A0AAW0L4X1"/>
<sequence>MVSDARAIEGGDGRIAGFSRLLGGLSPQFRSSNSIRTLCYTMFLITRSKNGDKRLYHLKPK</sequence>
<protein>
    <submittedName>
        <fullName evidence="1">Uncharacterized protein</fullName>
    </submittedName>
</protein>